<dbReference type="STRING" id="4795.A0A225VIJ2"/>
<dbReference type="InterPro" id="IPR001584">
    <property type="entry name" value="Integrase_cat-core"/>
</dbReference>
<accession>A0A225VIJ2</accession>
<dbReference type="GO" id="GO:0003676">
    <property type="term" value="F:nucleic acid binding"/>
    <property type="evidence" value="ECO:0007669"/>
    <property type="project" value="InterPro"/>
</dbReference>
<reference evidence="3" key="1">
    <citation type="submission" date="2017-03" db="EMBL/GenBank/DDBJ databases">
        <title>Phytopthora megakarya and P. palmivora, two closely related causual agents of cacao black pod achieved similar genome size and gene model numbers by different mechanisms.</title>
        <authorList>
            <person name="Ali S."/>
            <person name="Shao J."/>
            <person name="Larry D.J."/>
            <person name="Kronmiller B."/>
            <person name="Shen D."/>
            <person name="Strem M.D."/>
            <person name="Melnick R.L."/>
            <person name="Guiltinan M.J."/>
            <person name="Tyler B.M."/>
            <person name="Meinhardt L.W."/>
            <person name="Bailey B.A."/>
        </authorList>
    </citation>
    <scope>NUCLEOTIDE SEQUENCE [LARGE SCALE GENOMIC DNA]</scope>
    <source>
        <strain evidence="3">zdho120</strain>
    </source>
</reference>
<organism evidence="2 3">
    <name type="scientific">Phytophthora megakarya</name>
    <dbReference type="NCBI Taxonomy" id="4795"/>
    <lineage>
        <taxon>Eukaryota</taxon>
        <taxon>Sar</taxon>
        <taxon>Stramenopiles</taxon>
        <taxon>Oomycota</taxon>
        <taxon>Peronosporomycetes</taxon>
        <taxon>Peronosporales</taxon>
        <taxon>Peronosporaceae</taxon>
        <taxon>Phytophthora</taxon>
    </lineage>
</organism>
<dbReference type="OrthoDB" id="108378at2759"/>
<name>A0A225VIJ2_9STRA</name>
<dbReference type="InterPro" id="IPR036397">
    <property type="entry name" value="RNaseH_sf"/>
</dbReference>
<evidence type="ECO:0000313" key="3">
    <source>
        <dbReference type="Proteomes" id="UP000198211"/>
    </source>
</evidence>
<protein>
    <submittedName>
        <fullName evidence="2">Pol Polyprotein</fullName>
    </submittedName>
</protein>
<gene>
    <name evidence="2" type="ORF">PHMEG_00023394</name>
</gene>
<comment type="caution">
    <text evidence="2">The sequence shown here is derived from an EMBL/GenBank/DDBJ whole genome shotgun (WGS) entry which is preliminary data.</text>
</comment>
<evidence type="ECO:0000259" key="1">
    <source>
        <dbReference type="PROSITE" id="PS50994"/>
    </source>
</evidence>
<dbReference type="PANTHER" id="PTHR38681:SF1">
    <property type="entry name" value="RETROVIRUS-RELATED POL POLYPROTEIN FROM TRANSPOSON 412-LIKE PROTEIN"/>
    <property type="match status" value="1"/>
</dbReference>
<dbReference type="Proteomes" id="UP000198211">
    <property type="component" value="Unassembled WGS sequence"/>
</dbReference>
<feature type="domain" description="Integrase catalytic" evidence="1">
    <location>
        <begin position="1"/>
        <end position="102"/>
    </location>
</feature>
<dbReference type="Gene3D" id="3.30.420.10">
    <property type="entry name" value="Ribonuclease H-like superfamily/Ribonuclease H"/>
    <property type="match status" value="1"/>
</dbReference>
<dbReference type="GO" id="GO:0015074">
    <property type="term" value="P:DNA integration"/>
    <property type="evidence" value="ECO:0007669"/>
    <property type="project" value="InterPro"/>
</dbReference>
<dbReference type="EMBL" id="NBNE01004841">
    <property type="protein sequence ID" value="OWZ04668.1"/>
    <property type="molecule type" value="Genomic_DNA"/>
</dbReference>
<evidence type="ECO:0000313" key="2">
    <source>
        <dbReference type="EMBL" id="OWZ04668.1"/>
    </source>
</evidence>
<dbReference type="AlphaFoldDB" id="A0A225VIJ2"/>
<dbReference type="PANTHER" id="PTHR38681">
    <property type="entry name" value="RETROVIRUS-RELATED POL POLYPROTEIN FROM TRANSPOSON 412-LIKE PROTEIN-RELATED"/>
    <property type="match status" value="1"/>
</dbReference>
<dbReference type="InterPro" id="IPR012337">
    <property type="entry name" value="RNaseH-like_sf"/>
</dbReference>
<dbReference type="SUPFAM" id="SSF53098">
    <property type="entry name" value="Ribonuclease H-like"/>
    <property type="match status" value="1"/>
</dbReference>
<keyword evidence="3" id="KW-1185">Reference proteome</keyword>
<dbReference type="PROSITE" id="PS50994">
    <property type="entry name" value="INTEGRASE"/>
    <property type="match status" value="1"/>
</dbReference>
<proteinExistence type="predicted"/>
<sequence>MWFNRYPRPERCVYDQGPEFKGEFVELLDSYGVTKLPNTAKNPQANGVVERAHRTINNKLRTDSITNMGEWENCLSAVMFAMRAQHHTMMALSPSQAAFGRDMLFDCRTEVDWSQQQRRKNEQIQRATNRENAARLKHEFQPEEMVMVSRSNQRAPKLQQIFDGPFRVHGVRSDGILVIDKGQYHEKIHMRRVKPFQSATMEEDVVPNNTMRDGE</sequence>